<protein>
    <recommendedName>
        <fullName evidence="2">Tyr recombinase domain-containing protein</fullName>
    </recommendedName>
</protein>
<dbReference type="InterPro" id="IPR002104">
    <property type="entry name" value="Integrase_catalytic"/>
</dbReference>
<dbReference type="PANTHER" id="PTHR35617">
    <property type="entry name" value="PHAGE_INTEGRASE DOMAIN-CONTAINING PROTEIN"/>
    <property type="match status" value="1"/>
</dbReference>
<keyword evidence="1" id="KW-0233">DNA recombination</keyword>
<evidence type="ECO:0000313" key="4">
    <source>
        <dbReference type="Proteomes" id="UP001307889"/>
    </source>
</evidence>
<name>A0ABN7BEX2_9HEMI</name>
<dbReference type="EMBL" id="AP028923">
    <property type="protein sequence ID" value="BET02925.1"/>
    <property type="molecule type" value="Genomic_DNA"/>
</dbReference>
<dbReference type="Proteomes" id="UP001307889">
    <property type="component" value="Chromosome 15"/>
</dbReference>
<accession>A0ABN7BEX2</accession>
<proteinExistence type="predicted"/>
<feature type="domain" description="Tyr recombinase" evidence="2">
    <location>
        <begin position="1"/>
        <end position="169"/>
    </location>
</feature>
<dbReference type="PROSITE" id="PS51898">
    <property type="entry name" value="TYR_RECOMBINASE"/>
    <property type="match status" value="1"/>
</dbReference>
<organism evidence="3 4">
    <name type="scientific">Nesidiocoris tenuis</name>
    <dbReference type="NCBI Taxonomy" id="355587"/>
    <lineage>
        <taxon>Eukaryota</taxon>
        <taxon>Metazoa</taxon>
        <taxon>Ecdysozoa</taxon>
        <taxon>Arthropoda</taxon>
        <taxon>Hexapoda</taxon>
        <taxon>Insecta</taxon>
        <taxon>Pterygota</taxon>
        <taxon>Neoptera</taxon>
        <taxon>Paraneoptera</taxon>
        <taxon>Hemiptera</taxon>
        <taxon>Heteroptera</taxon>
        <taxon>Panheteroptera</taxon>
        <taxon>Cimicomorpha</taxon>
        <taxon>Miridae</taxon>
        <taxon>Dicyphina</taxon>
        <taxon>Nesidiocoris</taxon>
    </lineage>
</organism>
<gene>
    <name evidence="3" type="ORF">NTJ_15743</name>
</gene>
<evidence type="ECO:0000256" key="1">
    <source>
        <dbReference type="ARBA" id="ARBA00023172"/>
    </source>
</evidence>
<dbReference type="SUPFAM" id="SSF56349">
    <property type="entry name" value="DNA breaking-rejoining enzymes"/>
    <property type="match status" value="1"/>
</dbReference>
<dbReference type="Gene3D" id="1.10.443.10">
    <property type="entry name" value="Intergrase catalytic core"/>
    <property type="match status" value="1"/>
</dbReference>
<evidence type="ECO:0000313" key="3">
    <source>
        <dbReference type="EMBL" id="BET02925.1"/>
    </source>
</evidence>
<dbReference type="PANTHER" id="PTHR35617:SF3">
    <property type="entry name" value="CORE-BINDING (CB) DOMAIN-CONTAINING PROTEIN"/>
    <property type="match status" value="1"/>
</dbReference>
<dbReference type="Pfam" id="PF00589">
    <property type="entry name" value="Phage_integrase"/>
    <property type="match status" value="1"/>
</dbReference>
<reference evidence="3 4" key="1">
    <citation type="submission" date="2023-09" db="EMBL/GenBank/DDBJ databases">
        <title>Nesidiocoris tenuis whole genome shotgun sequence.</title>
        <authorList>
            <person name="Shibata T."/>
            <person name="Shimoda M."/>
            <person name="Kobayashi T."/>
            <person name="Uehara T."/>
        </authorList>
    </citation>
    <scope>NUCLEOTIDE SEQUENCE [LARGE SCALE GENOMIC DNA]</scope>
    <source>
        <strain evidence="3 4">Japan</strain>
    </source>
</reference>
<sequence>MLLALTSGQRVQTLASIDTKGISVVNGAIRIAVNKTVKTSGRGRPQPVICLPIYSEDCAICPVTALNQYLKMTRPLRGDITSLFVTTKPPFKAAFSQTISRWLKEVLKLSGVSCKFSAHSTRHSSTSAAHRNGVSYDLIRKAAGWSEKSSTFARFYQRPLVARGKETDFAQAVLSCA</sequence>
<dbReference type="InterPro" id="IPR013762">
    <property type="entry name" value="Integrase-like_cat_sf"/>
</dbReference>
<dbReference type="InterPro" id="IPR011010">
    <property type="entry name" value="DNA_brk_join_enz"/>
</dbReference>
<dbReference type="CDD" id="cd00397">
    <property type="entry name" value="DNA_BRE_C"/>
    <property type="match status" value="1"/>
</dbReference>
<evidence type="ECO:0000259" key="2">
    <source>
        <dbReference type="PROSITE" id="PS51898"/>
    </source>
</evidence>
<keyword evidence="4" id="KW-1185">Reference proteome</keyword>